<evidence type="ECO:0000256" key="5">
    <source>
        <dbReference type="ARBA" id="ARBA00023242"/>
    </source>
</evidence>
<keyword evidence="9" id="KW-1185">Reference proteome</keyword>
<evidence type="ECO:0000256" key="6">
    <source>
        <dbReference type="ARBA" id="ARBA00024695"/>
    </source>
</evidence>
<evidence type="ECO:0000256" key="7">
    <source>
        <dbReference type="SAM" id="MobiDB-lite"/>
    </source>
</evidence>
<comment type="function">
    <text evidence="6">Involved in nucleolar processing of pre-18S ribosomal RNA. Has a role in the nuclear export of 40S pre-ribosomal subunit to the cytoplasm.</text>
</comment>
<dbReference type="Proteomes" id="UP001331761">
    <property type="component" value="Unassembled WGS sequence"/>
</dbReference>
<dbReference type="Pfam" id="PF04147">
    <property type="entry name" value="Nop14"/>
    <property type="match status" value="1"/>
</dbReference>
<evidence type="ECO:0000256" key="2">
    <source>
        <dbReference type="ARBA" id="ARBA00007466"/>
    </source>
</evidence>
<keyword evidence="3" id="KW-0690">Ribosome biogenesis</keyword>
<keyword evidence="4" id="KW-0698">rRNA processing</keyword>
<dbReference type="GO" id="GO:0032040">
    <property type="term" value="C:small-subunit processome"/>
    <property type="evidence" value="ECO:0007669"/>
    <property type="project" value="InterPro"/>
</dbReference>
<feature type="region of interest" description="Disordered" evidence="7">
    <location>
        <begin position="345"/>
        <end position="366"/>
    </location>
</feature>
<reference evidence="8 9" key="1">
    <citation type="submission" date="2019-10" db="EMBL/GenBank/DDBJ databases">
        <title>Assembly and Annotation for the nematode Trichostrongylus colubriformis.</title>
        <authorList>
            <person name="Martin J."/>
        </authorList>
    </citation>
    <scope>NUCLEOTIDE SEQUENCE [LARGE SCALE GENOMIC DNA]</scope>
    <source>
        <strain evidence="8">G859</strain>
        <tissue evidence="8">Whole worm</tissue>
    </source>
</reference>
<comment type="similarity">
    <text evidence="2">Belongs to the NOP14 family.</text>
</comment>
<keyword evidence="5" id="KW-0539">Nucleus</keyword>
<feature type="compositionally biased region" description="Basic and acidic residues" evidence="7">
    <location>
        <begin position="396"/>
        <end position="407"/>
    </location>
</feature>
<name>A0AAN8F370_TRICO</name>
<sequence length="568" mass="65889">MPKKFEALVELLNKYPAAKVDTVMQRLMKCYHPSLAQGNKKLLSKLFLYVLRYYDDLSNSSPNDDTLKVLGYLNKAMYSLMKFDVEFSVRCVRALIRQNWKKRMNKMKCPTQFSLITLLRLIVSLFPVSDRWHPVCSPAMALATVTLAKCQISNMTILTRQILLATVVSDFVEESKRYVPEAIAFCQGALLMAVENEEHERAPSSAFPISLPHRRMLYMNEKLPEDAEIKPLDLSMVFAEDETSMEDSDLMRCRVLRALVAVVQKYRILYAAREHTFTATFSPFVELLKRLPTSRMPSVLAEEVEALTRSMEAECKLRARLTQMSREVTEKSMLKMLEPRFEENFDPERPRMSRDQKRQGARAEKEKLRHLVKKETRGAIKELRKDAVFLNRKQRKETAAKDRDRKEKTKRLMGGLQSQQGEWNKELFESGKKKKNIMANAEIECIVRDTRELMFQIGSGDRRVDEMIRRVNTVNEKMACMREYQNIMNAVNAFTINGSRRTILLSKQPSFKDVTSIFPDEGDDSTRDKERFRKLITETSGFMKACEDSTSNDLQKLSQLLQENQVLR</sequence>
<comment type="caution">
    <text evidence="8">The sequence shown here is derived from an EMBL/GenBank/DDBJ whole genome shotgun (WGS) entry which is preliminary data.</text>
</comment>
<gene>
    <name evidence="8" type="ORF">GCK32_008201</name>
</gene>
<dbReference type="InterPro" id="IPR007276">
    <property type="entry name" value="Nop14"/>
</dbReference>
<dbReference type="AlphaFoldDB" id="A0AAN8F370"/>
<evidence type="ECO:0000313" key="9">
    <source>
        <dbReference type="Proteomes" id="UP001331761"/>
    </source>
</evidence>
<accession>A0AAN8F370</accession>
<evidence type="ECO:0000256" key="3">
    <source>
        <dbReference type="ARBA" id="ARBA00022517"/>
    </source>
</evidence>
<protein>
    <submittedName>
        <fullName evidence="8">Nucleolar protein 14</fullName>
    </submittedName>
</protein>
<comment type="subcellular location">
    <subcellularLocation>
        <location evidence="1">Nucleus</location>
        <location evidence="1">Nucleolus</location>
    </subcellularLocation>
</comment>
<dbReference type="PANTHER" id="PTHR23183:SF0">
    <property type="entry name" value="NUCLEOLAR PROTEIN 14"/>
    <property type="match status" value="1"/>
</dbReference>
<evidence type="ECO:0000313" key="8">
    <source>
        <dbReference type="EMBL" id="KAK5964408.1"/>
    </source>
</evidence>
<organism evidence="8 9">
    <name type="scientific">Trichostrongylus colubriformis</name>
    <name type="common">Black scour worm</name>
    <dbReference type="NCBI Taxonomy" id="6319"/>
    <lineage>
        <taxon>Eukaryota</taxon>
        <taxon>Metazoa</taxon>
        <taxon>Ecdysozoa</taxon>
        <taxon>Nematoda</taxon>
        <taxon>Chromadorea</taxon>
        <taxon>Rhabditida</taxon>
        <taxon>Rhabditina</taxon>
        <taxon>Rhabditomorpha</taxon>
        <taxon>Strongyloidea</taxon>
        <taxon>Trichostrongylidae</taxon>
        <taxon>Trichostrongylus</taxon>
    </lineage>
</organism>
<dbReference type="PANTHER" id="PTHR23183">
    <property type="entry name" value="NOP14"/>
    <property type="match status" value="1"/>
</dbReference>
<evidence type="ECO:0000256" key="1">
    <source>
        <dbReference type="ARBA" id="ARBA00004604"/>
    </source>
</evidence>
<proteinExistence type="inferred from homology"/>
<dbReference type="GO" id="GO:0030692">
    <property type="term" value="C:Noc4p-Nop14p complex"/>
    <property type="evidence" value="ECO:0007669"/>
    <property type="project" value="TreeGrafter"/>
</dbReference>
<dbReference type="GO" id="GO:0030490">
    <property type="term" value="P:maturation of SSU-rRNA"/>
    <property type="evidence" value="ECO:0007669"/>
    <property type="project" value="TreeGrafter"/>
</dbReference>
<dbReference type="EMBL" id="WIXE01025854">
    <property type="protein sequence ID" value="KAK5964408.1"/>
    <property type="molecule type" value="Genomic_DNA"/>
</dbReference>
<evidence type="ECO:0000256" key="4">
    <source>
        <dbReference type="ARBA" id="ARBA00022552"/>
    </source>
</evidence>
<feature type="region of interest" description="Disordered" evidence="7">
    <location>
        <begin position="394"/>
        <end position="415"/>
    </location>
</feature>